<reference evidence="1 2" key="1">
    <citation type="submission" date="2015-10" db="EMBL/GenBank/DDBJ databases">
        <title>Metagenome-Assembled Genomes uncover a global brackish microbiome.</title>
        <authorList>
            <person name="Hugerth L.W."/>
            <person name="Larsson J."/>
            <person name="Alneberg J."/>
            <person name="Lindh M.V."/>
            <person name="Legrand C."/>
            <person name="Pinhassi J."/>
            <person name="Andersson A.F."/>
        </authorList>
    </citation>
    <scope>NUCLEOTIDE SEQUENCE [LARGE SCALE GENOMIC DNA]</scope>
    <source>
        <strain evidence="1">BACL9 MAG-120820-bin42</strain>
    </source>
</reference>
<sequence length="247" mass="25486">MVSERFAHLLFSVGAGEQSGDEDNLGLLARLTLEVATDEIVEELVVTTQFDVGLNGDGIVALQDGVLKFGQADGDAFSVAFGEVVPFEQAGDVDLSVEAEKVGTGEFGQPLAVVANFGFLGVDDLEDLVGVGLGVLFDDLRFEGGASFGAAGGVADASGVVAHDDDGEVAGLLELADFGQDEGMAEVEIGGGGIEAKFDAKRAAEGEFFGELFAGMDVGQARKKEFNGHGGRVIGPGRKVKAIRWGD</sequence>
<evidence type="ECO:0000313" key="2">
    <source>
        <dbReference type="Proteomes" id="UP000051557"/>
    </source>
</evidence>
<protein>
    <submittedName>
        <fullName evidence="1">Uncharacterized protein</fullName>
    </submittedName>
</protein>
<evidence type="ECO:0000313" key="1">
    <source>
        <dbReference type="EMBL" id="KRP32742.1"/>
    </source>
</evidence>
<proteinExistence type="predicted"/>
<dbReference type="Proteomes" id="UP000051557">
    <property type="component" value="Unassembled WGS sequence"/>
</dbReference>
<dbReference type="EMBL" id="LIDM01000065">
    <property type="protein sequence ID" value="KRP32742.1"/>
    <property type="molecule type" value="Genomic_DNA"/>
</dbReference>
<accession>A0A0R2X9Q2</accession>
<comment type="caution">
    <text evidence="1">The sequence shown here is derived from an EMBL/GenBank/DDBJ whole genome shotgun (WGS) entry which is preliminary data.</text>
</comment>
<gene>
    <name evidence="1" type="ORF">ABS32_02660</name>
</gene>
<dbReference type="AlphaFoldDB" id="A0A0R2X9Q2"/>
<name>A0A0R2X9Q2_9BACT</name>
<organism evidence="1 2">
    <name type="scientific">Verrucomicrobia subdivision 6 bacterium BACL9 MAG-120820-bin42</name>
    <dbReference type="NCBI Taxonomy" id="1655634"/>
    <lineage>
        <taxon>Bacteria</taxon>
        <taxon>Pseudomonadati</taxon>
        <taxon>Verrucomicrobiota</taxon>
        <taxon>Verrucomicrobiia</taxon>
        <taxon>Verrucomicrobiales</taxon>
        <taxon>Verrucomicrobia subdivision 6</taxon>
    </lineage>
</organism>